<dbReference type="AlphaFoldDB" id="A0A0H5DRC2"/>
<comment type="catalytic activity">
    <reaction evidence="8">
        <text>a 2'-deoxycytidine in DNA + S-adenosyl-L-methionine = an N(4)-methyl-2'-deoxycytidine in DNA + S-adenosyl-L-homocysteine + H(+)</text>
        <dbReference type="Rhea" id="RHEA:16857"/>
        <dbReference type="Rhea" id="RHEA-COMP:11369"/>
        <dbReference type="Rhea" id="RHEA-COMP:13674"/>
        <dbReference type="ChEBI" id="CHEBI:15378"/>
        <dbReference type="ChEBI" id="CHEBI:57856"/>
        <dbReference type="ChEBI" id="CHEBI:59789"/>
        <dbReference type="ChEBI" id="CHEBI:85452"/>
        <dbReference type="ChEBI" id="CHEBI:137933"/>
        <dbReference type="EC" id="2.1.1.113"/>
    </reaction>
</comment>
<keyword evidence="5" id="KW-0949">S-adenosyl-L-methionine</keyword>
<reference evidence="11" key="1">
    <citation type="submission" date="2015-06" db="EMBL/GenBank/DDBJ databases">
        <authorList>
            <person name="Bertelli C."/>
        </authorList>
    </citation>
    <scope>NUCLEOTIDE SEQUENCE [LARGE SCALE GENOMIC DNA]</scope>
    <source>
        <strain evidence="11">CRIB-30</strain>
    </source>
</reference>
<dbReference type="Pfam" id="PF06508">
    <property type="entry name" value="QueC"/>
    <property type="match status" value="1"/>
</dbReference>
<proteinExistence type="inferred from homology"/>
<dbReference type="RefSeq" id="WP_098038068.1">
    <property type="nucleotide sequence ID" value="NZ_CWGJ01000011.1"/>
</dbReference>
<accession>A0A0H5DRC2</accession>
<sequence length="918" mass="104083">MNITFPSANRSTIANLDNSRAIRMYENYATLPEAMEVPPGQLEYAKALCQHHGLPTENIIEGREMDATPRVVPLIKNRVIIPFSGGTDSTAALIWAKRQGMHIYPLHVYMLNPASGAREMTAVENICNALGLRDRLIVVKHPVNCRKIKGYREKIKNLQENPAKNQYIWLISLPYMQKHECGTILFAADKSPQAIHFSDTITAFNLFKQYAEKLIGPHNLCIPFDTKKQYVAELLSSEQAALSKLVSSCFASMQHFKHWQNTNRKKGEDTPDNECGSCQKCRTLKEIRAELLAPGPQKKQENSNPREVPPTVPYEKQNQINSHPREIPPTVAFEKQNQENTYPREIPPPVLQKRFVSTIGKSSLPAGAVPIFQNLLPPLRIYPYPTMMEICSPPLPARVRERDFAEEERASPLKRQKFDFSAAMHSECIEPRKFSAPIPRISSNALENQLPLRGFASLNLPQTQPLMGGMGPWRGLNPTALAGINPPPKTREVAQVFNSVEEKIEAMVKGFTFPKTKGDGVYSLDFDALKSWMQKKLNETLDVTQEEKEAFYERIGELLSDEITKHQYKLPHLHNGQCRSNPVITADVAAESFKLLLNLGNYDFTRTYTGMQAGLKMSAFYMNEERIKASTGIDKSPSKKWEDEKLRWKKITKIFKYHAQGKAPYLCLGLPLITNDFLMNAPGQFRPAAVFDVLNYLKQSNVAGNITRILDLCTGWGDRLVGAMAAAKQFKVVRYIGTDPNKDLTPRYKNIFDACLKVLDREMGEPYQFTCKLYDKPMEDLSEEELIVDGVPSDLMITSPPFFDYEKYKDHGNTQSTARYPEIDEWVNNFLYKLVDQAKKGVRNQGIVAIQFSTTKIGDKKICDLLKANMQSKLKHITDLSYVSKAIRGKRHGYEGEKFYIYQKVEASDNDEMDVDVG</sequence>
<protein>
    <recommendedName>
        <fullName evidence="2">site-specific DNA-methyltransferase (cytosine-N(4)-specific)</fullName>
        <ecNumber evidence="2">2.1.1.113</ecNumber>
    </recommendedName>
</protein>
<dbReference type="OrthoDB" id="9800801at2"/>
<dbReference type="SUPFAM" id="SSF53335">
    <property type="entry name" value="S-adenosyl-L-methionine-dependent methyltransferases"/>
    <property type="match status" value="1"/>
</dbReference>
<dbReference type="GO" id="GO:0032259">
    <property type="term" value="P:methylation"/>
    <property type="evidence" value="ECO:0007669"/>
    <property type="project" value="UniProtKB-KW"/>
</dbReference>
<dbReference type="InterPro" id="IPR029063">
    <property type="entry name" value="SAM-dependent_MTases_sf"/>
</dbReference>
<dbReference type="GO" id="GO:0016874">
    <property type="term" value="F:ligase activity"/>
    <property type="evidence" value="ECO:0007669"/>
    <property type="project" value="UniProtKB-KW"/>
</dbReference>
<dbReference type="GO" id="GO:0015667">
    <property type="term" value="F:site-specific DNA-methyltransferase (cytosine-N4-specific) activity"/>
    <property type="evidence" value="ECO:0007669"/>
    <property type="project" value="UniProtKB-EC"/>
</dbReference>
<comment type="similarity">
    <text evidence="1">Belongs to the N(4)/N(6)-methyltransferase family. N(4) subfamily.</text>
</comment>
<keyword evidence="7" id="KW-0671">Queuosine biosynthesis</keyword>
<evidence type="ECO:0000256" key="3">
    <source>
        <dbReference type="ARBA" id="ARBA00022603"/>
    </source>
</evidence>
<dbReference type="InterPro" id="IPR018317">
    <property type="entry name" value="QueC"/>
</dbReference>
<evidence type="ECO:0000256" key="1">
    <source>
        <dbReference type="ARBA" id="ARBA00010203"/>
    </source>
</evidence>
<dbReference type="SUPFAM" id="SSF52402">
    <property type="entry name" value="Adenine nucleotide alpha hydrolases-like"/>
    <property type="match status" value="1"/>
</dbReference>
<gene>
    <name evidence="10" type="primary">queC</name>
    <name evidence="10" type="ORF">ELAC_0870</name>
</gene>
<evidence type="ECO:0000256" key="5">
    <source>
        <dbReference type="ARBA" id="ARBA00022691"/>
    </source>
</evidence>
<keyword evidence="6" id="KW-0680">Restriction system</keyword>
<dbReference type="GO" id="GO:0003677">
    <property type="term" value="F:DNA binding"/>
    <property type="evidence" value="ECO:0007669"/>
    <property type="project" value="InterPro"/>
</dbReference>
<dbReference type="Proteomes" id="UP000220251">
    <property type="component" value="Unassembled WGS sequence"/>
</dbReference>
<evidence type="ECO:0000313" key="10">
    <source>
        <dbReference type="EMBL" id="CRX38219.1"/>
    </source>
</evidence>
<dbReference type="InterPro" id="IPR017985">
    <property type="entry name" value="MeTrfase_CN4_CS"/>
</dbReference>
<dbReference type="Gene3D" id="3.40.50.150">
    <property type="entry name" value="Vaccinia Virus protein VP39"/>
    <property type="match status" value="1"/>
</dbReference>
<evidence type="ECO:0000256" key="9">
    <source>
        <dbReference type="SAM" id="MobiDB-lite"/>
    </source>
</evidence>
<evidence type="ECO:0000256" key="4">
    <source>
        <dbReference type="ARBA" id="ARBA00022679"/>
    </source>
</evidence>
<keyword evidence="11" id="KW-1185">Reference proteome</keyword>
<dbReference type="Gene3D" id="3.40.50.620">
    <property type="entry name" value="HUPs"/>
    <property type="match status" value="1"/>
</dbReference>
<keyword evidence="4" id="KW-0808">Transferase</keyword>
<evidence type="ECO:0000256" key="2">
    <source>
        <dbReference type="ARBA" id="ARBA00012185"/>
    </source>
</evidence>
<dbReference type="GO" id="GO:0009307">
    <property type="term" value="P:DNA restriction-modification system"/>
    <property type="evidence" value="ECO:0007669"/>
    <property type="project" value="UniProtKB-KW"/>
</dbReference>
<keyword evidence="10" id="KW-0436">Ligase</keyword>
<feature type="region of interest" description="Disordered" evidence="9">
    <location>
        <begin position="292"/>
        <end position="325"/>
    </location>
</feature>
<name>A0A0H5DRC2_9BACT</name>
<keyword evidence="3" id="KW-0489">Methyltransferase</keyword>
<evidence type="ECO:0000256" key="8">
    <source>
        <dbReference type="ARBA" id="ARBA00049120"/>
    </source>
</evidence>
<dbReference type="GO" id="GO:0008616">
    <property type="term" value="P:tRNA queuosine(34) biosynthetic process"/>
    <property type="evidence" value="ECO:0007669"/>
    <property type="project" value="UniProtKB-KW"/>
</dbReference>
<evidence type="ECO:0000256" key="6">
    <source>
        <dbReference type="ARBA" id="ARBA00022747"/>
    </source>
</evidence>
<evidence type="ECO:0000313" key="11">
    <source>
        <dbReference type="Proteomes" id="UP000220251"/>
    </source>
</evidence>
<organism evidence="10 11">
    <name type="scientific">Estrella lausannensis</name>
    <dbReference type="NCBI Taxonomy" id="483423"/>
    <lineage>
        <taxon>Bacteria</taxon>
        <taxon>Pseudomonadati</taxon>
        <taxon>Chlamydiota</taxon>
        <taxon>Chlamydiia</taxon>
        <taxon>Parachlamydiales</taxon>
        <taxon>Candidatus Criblamydiaceae</taxon>
        <taxon>Estrella</taxon>
    </lineage>
</organism>
<dbReference type="InterPro" id="IPR014729">
    <property type="entry name" value="Rossmann-like_a/b/a_fold"/>
</dbReference>
<dbReference type="EC" id="2.1.1.113" evidence="2"/>
<evidence type="ECO:0000256" key="7">
    <source>
        <dbReference type="ARBA" id="ARBA00022785"/>
    </source>
</evidence>
<dbReference type="EMBL" id="CWGJ01000011">
    <property type="protein sequence ID" value="CRX38219.1"/>
    <property type="molecule type" value="Genomic_DNA"/>
</dbReference>
<dbReference type="PROSITE" id="PS00093">
    <property type="entry name" value="N4_MTASE"/>
    <property type="match status" value="1"/>
</dbReference>